<dbReference type="Gene3D" id="3.40.50.720">
    <property type="entry name" value="NAD(P)-binding Rossmann-like Domain"/>
    <property type="match status" value="1"/>
</dbReference>
<comment type="similarity">
    <text evidence="1">Belongs to the short-chain dehydrogenases/reductases (SDR) family.</text>
</comment>
<evidence type="ECO:0000313" key="4">
    <source>
        <dbReference type="EMBL" id="MDG5975989.1"/>
    </source>
</evidence>
<dbReference type="SMART" id="SM00822">
    <property type="entry name" value="PKS_KR"/>
    <property type="match status" value="1"/>
</dbReference>
<dbReference type="InterPro" id="IPR036291">
    <property type="entry name" value="NAD(P)-bd_dom_sf"/>
</dbReference>
<dbReference type="GO" id="GO:0016020">
    <property type="term" value="C:membrane"/>
    <property type="evidence" value="ECO:0007669"/>
    <property type="project" value="TreeGrafter"/>
</dbReference>
<accession>A0A9X4NSS7</accession>
<dbReference type="RefSeq" id="WP_068175258.1">
    <property type="nucleotide sequence ID" value="NZ_AOGK01000009.1"/>
</dbReference>
<dbReference type="Proteomes" id="UP001152876">
    <property type="component" value="Unassembled WGS sequence"/>
</dbReference>
<gene>
    <name evidence="4" type="ORF">H010_12034</name>
</gene>
<dbReference type="PANTHER" id="PTHR44196:SF1">
    <property type="entry name" value="DEHYDROGENASE_REDUCTASE SDR FAMILY MEMBER 7B"/>
    <property type="match status" value="1"/>
</dbReference>
<dbReference type="GO" id="GO:0016491">
    <property type="term" value="F:oxidoreductase activity"/>
    <property type="evidence" value="ECO:0007669"/>
    <property type="project" value="UniProtKB-KW"/>
</dbReference>
<dbReference type="EMBL" id="AOGK01000009">
    <property type="protein sequence ID" value="MDG5975989.1"/>
    <property type="molecule type" value="Genomic_DNA"/>
</dbReference>
<comment type="caution">
    <text evidence="4">The sequence shown here is derived from an EMBL/GenBank/DDBJ whole genome shotgun (WGS) entry which is preliminary data.</text>
</comment>
<reference evidence="4" key="1">
    <citation type="submission" date="2013-01" db="EMBL/GenBank/DDBJ databases">
        <title>Genome draft of Hydrogenophaga taeniospiralis 2K1.</title>
        <authorList>
            <person name="Gomila M."/>
            <person name="Lalucat J."/>
        </authorList>
    </citation>
    <scope>NUCLEOTIDE SEQUENCE</scope>
    <source>
        <strain evidence="4">CCUG 15921</strain>
    </source>
</reference>
<organism evidence="4 5">
    <name type="scientific">Hydrogenophaga taeniospiralis CCUG 15921</name>
    <dbReference type="NCBI Taxonomy" id="1281780"/>
    <lineage>
        <taxon>Bacteria</taxon>
        <taxon>Pseudomonadati</taxon>
        <taxon>Pseudomonadota</taxon>
        <taxon>Betaproteobacteria</taxon>
        <taxon>Burkholderiales</taxon>
        <taxon>Comamonadaceae</taxon>
        <taxon>Hydrogenophaga</taxon>
    </lineage>
</organism>
<dbReference type="AlphaFoldDB" id="A0A9X4NSS7"/>
<sequence length="273" mass="28366">MRAAQARIVLTGAGGGIGRATASTLACAGASLLLVGRSPERLADQARELVAAGAPTAHIGWHACDLTCAASIDRLAIEAATWGCNVVLHGAGLPAFGRLQSQSAADMQAVLQTNLLAPMLLTRALLGHLLQQPAAQVICVGSALGRIGLPGFSVYSASKFGLHGFAEALRRELAETSVRVQYIGPRSTETGFNNADVAAYNQATGTAMDPPAEVAREILRLLEDGSAERFLGFPEKLAVRLNGVLPTWLDGSFHKHRHSLPPAPALTAGALPS</sequence>
<dbReference type="InterPro" id="IPR002347">
    <property type="entry name" value="SDR_fam"/>
</dbReference>
<feature type="domain" description="Ketoreductase" evidence="3">
    <location>
        <begin position="6"/>
        <end position="198"/>
    </location>
</feature>
<dbReference type="PRINTS" id="PR00081">
    <property type="entry name" value="GDHRDH"/>
</dbReference>
<proteinExistence type="inferred from homology"/>
<evidence type="ECO:0000313" key="5">
    <source>
        <dbReference type="Proteomes" id="UP001152876"/>
    </source>
</evidence>
<dbReference type="CDD" id="cd05233">
    <property type="entry name" value="SDR_c"/>
    <property type="match status" value="1"/>
</dbReference>
<dbReference type="NCBIfam" id="NF006565">
    <property type="entry name" value="PRK09072.1"/>
    <property type="match status" value="1"/>
</dbReference>
<keyword evidence="5" id="KW-1185">Reference proteome</keyword>
<dbReference type="InterPro" id="IPR020904">
    <property type="entry name" value="Sc_DH/Rdtase_CS"/>
</dbReference>
<evidence type="ECO:0000256" key="1">
    <source>
        <dbReference type="ARBA" id="ARBA00006484"/>
    </source>
</evidence>
<evidence type="ECO:0000256" key="2">
    <source>
        <dbReference type="ARBA" id="ARBA00023002"/>
    </source>
</evidence>
<dbReference type="SUPFAM" id="SSF51735">
    <property type="entry name" value="NAD(P)-binding Rossmann-fold domains"/>
    <property type="match status" value="1"/>
</dbReference>
<dbReference type="InterPro" id="IPR057326">
    <property type="entry name" value="KR_dom"/>
</dbReference>
<protein>
    <submittedName>
        <fullName evidence="4">Short chain dehydrogenase</fullName>
    </submittedName>
</protein>
<dbReference type="Pfam" id="PF00106">
    <property type="entry name" value="adh_short"/>
    <property type="match status" value="1"/>
</dbReference>
<evidence type="ECO:0000259" key="3">
    <source>
        <dbReference type="SMART" id="SM00822"/>
    </source>
</evidence>
<keyword evidence="2" id="KW-0560">Oxidoreductase</keyword>
<name>A0A9X4NSS7_9BURK</name>
<dbReference type="PANTHER" id="PTHR44196">
    <property type="entry name" value="DEHYDROGENASE/REDUCTASE SDR FAMILY MEMBER 7B"/>
    <property type="match status" value="1"/>
</dbReference>
<dbReference type="OrthoDB" id="9790266at2"/>
<dbReference type="PROSITE" id="PS00061">
    <property type="entry name" value="ADH_SHORT"/>
    <property type="match status" value="1"/>
</dbReference>